<dbReference type="RefSeq" id="WP_017850006.1">
    <property type="nucleotide sequence ID" value="NZ_AOUH01000063.1"/>
</dbReference>
<sequence>MPTPHVESVKIDELDCWRIRHNGAELMVAQQGAHLFSYQRAGEQPLIWPNKAAVFKAGKGIRTGVPVCWPWFGVFDRNPHSVQAMRQSDQPAGAHGFVRTALWKLATTELEGDTLRVDLVLPVPAGGFPGWPHQVDLKLSLRLDDHLHIGLTSHNRGTDTVTLSQALHTYFAVSDVRNVQVEGLDGLAYIDTADGWATRQQAGPLHFGAETDRIYLDTPAQLHIVDNDWQRRVRLSSEGSHSTVIWNPWTERAKAFDDMADDGWQGMLCIETANVLDDVVALAPGESHTLGVSITSSAL</sequence>
<protein>
    <recommendedName>
        <fullName evidence="4">Putative glucose-6-phosphate 1-epimerase</fullName>
        <ecNumber evidence="4">5.1.3.15</ecNumber>
    </recommendedName>
</protein>
<comment type="similarity">
    <text evidence="2 4">Belongs to the glucose-6-phosphate 1-epimerase family.</text>
</comment>
<dbReference type="PIRSF" id="PIRSF016020">
    <property type="entry name" value="PHexose_mutarotase"/>
    <property type="match status" value="1"/>
</dbReference>
<dbReference type="GO" id="GO:0005975">
    <property type="term" value="P:carbohydrate metabolic process"/>
    <property type="evidence" value="ECO:0007669"/>
    <property type="project" value="InterPro"/>
</dbReference>
<dbReference type="Gene3D" id="2.70.98.10">
    <property type="match status" value="1"/>
</dbReference>
<feature type="active site" evidence="5">
    <location>
        <position position="168"/>
    </location>
</feature>
<gene>
    <name evidence="6" type="ORF">PVE_R1G5981</name>
</gene>
<dbReference type="InterPro" id="IPR008183">
    <property type="entry name" value="Aldose_1/G6P_1-epimerase"/>
</dbReference>
<dbReference type="SUPFAM" id="SSF74650">
    <property type="entry name" value="Galactose mutarotase-like"/>
    <property type="match status" value="1"/>
</dbReference>
<evidence type="ECO:0000313" key="6">
    <source>
        <dbReference type="EMBL" id="SBW83860.1"/>
    </source>
</evidence>
<dbReference type="PANTHER" id="PTHR11122">
    <property type="entry name" value="APOSPORY-ASSOCIATED PROTEIN C-RELATED"/>
    <property type="match status" value="1"/>
</dbReference>
<comment type="catalytic activity">
    <reaction evidence="1">
        <text>alpha-D-glucose 6-phosphate = beta-D-glucose 6-phosphate</text>
        <dbReference type="Rhea" id="RHEA:16249"/>
        <dbReference type="ChEBI" id="CHEBI:58225"/>
        <dbReference type="ChEBI" id="CHEBI:58247"/>
        <dbReference type="EC" id="5.1.3.15"/>
    </reaction>
</comment>
<dbReference type="InterPro" id="IPR014718">
    <property type="entry name" value="GH-type_carb-bd"/>
</dbReference>
<evidence type="ECO:0000256" key="1">
    <source>
        <dbReference type="ARBA" id="ARBA00001096"/>
    </source>
</evidence>
<dbReference type="AlphaFoldDB" id="A0A1D3K6D5"/>
<dbReference type="Pfam" id="PF01263">
    <property type="entry name" value="Aldose_epim"/>
    <property type="match status" value="1"/>
</dbReference>
<accession>A0A1D3K6D5</accession>
<dbReference type="GO" id="GO:0047938">
    <property type="term" value="F:glucose-6-phosphate 1-epimerase activity"/>
    <property type="evidence" value="ECO:0007669"/>
    <property type="project" value="UniProtKB-UniRule"/>
</dbReference>
<dbReference type="EC" id="5.1.3.15" evidence="4"/>
<name>A0A1D3K6D5_PSEVE</name>
<dbReference type="GO" id="GO:0030246">
    <property type="term" value="F:carbohydrate binding"/>
    <property type="evidence" value="ECO:0007669"/>
    <property type="project" value="UniProtKB-UniRule"/>
</dbReference>
<dbReference type="PANTHER" id="PTHR11122:SF13">
    <property type="entry name" value="GLUCOSE-6-PHOSPHATE 1-EPIMERASE"/>
    <property type="match status" value="1"/>
</dbReference>
<keyword evidence="3 4" id="KW-0413">Isomerase</keyword>
<dbReference type="Proteomes" id="UP000245431">
    <property type="component" value="Chromosome PVE_r1"/>
</dbReference>
<evidence type="ECO:0000256" key="2">
    <source>
        <dbReference type="ARBA" id="ARBA00005866"/>
    </source>
</evidence>
<dbReference type="InterPro" id="IPR025532">
    <property type="entry name" value="G6P_1-epimerase"/>
</dbReference>
<dbReference type="EMBL" id="LT599583">
    <property type="protein sequence ID" value="SBW83860.1"/>
    <property type="molecule type" value="Genomic_DNA"/>
</dbReference>
<proteinExistence type="inferred from homology"/>
<reference evidence="7" key="1">
    <citation type="submission" date="2016-07" db="EMBL/GenBank/DDBJ databases">
        <authorList>
            <person name="Florea S."/>
            <person name="Webb J.S."/>
            <person name="Jaromczyk J."/>
            <person name="Schardl C.L."/>
        </authorList>
    </citation>
    <scope>NUCLEOTIDE SEQUENCE [LARGE SCALE GENOMIC DNA]</scope>
    <source>
        <strain evidence="7">1YdBTEX2</strain>
    </source>
</reference>
<dbReference type="CDD" id="cd09020">
    <property type="entry name" value="D-hex-6-P-epi_like"/>
    <property type="match status" value="1"/>
</dbReference>
<organism evidence="6 7">
    <name type="scientific">Pseudomonas veronii 1YdBTEX2</name>
    <dbReference type="NCBI Taxonomy" id="1295141"/>
    <lineage>
        <taxon>Bacteria</taxon>
        <taxon>Pseudomonadati</taxon>
        <taxon>Pseudomonadota</taxon>
        <taxon>Gammaproteobacteria</taxon>
        <taxon>Pseudomonadales</taxon>
        <taxon>Pseudomonadaceae</taxon>
        <taxon>Pseudomonas</taxon>
    </lineage>
</organism>
<evidence type="ECO:0000313" key="7">
    <source>
        <dbReference type="Proteomes" id="UP000245431"/>
    </source>
</evidence>
<evidence type="ECO:0000256" key="5">
    <source>
        <dbReference type="PIRSR" id="PIRSR016020-1"/>
    </source>
</evidence>
<evidence type="ECO:0000256" key="4">
    <source>
        <dbReference type="PIRNR" id="PIRNR016020"/>
    </source>
</evidence>
<evidence type="ECO:0000256" key="3">
    <source>
        <dbReference type="ARBA" id="ARBA00023235"/>
    </source>
</evidence>
<dbReference type="InterPro" id="IPR011013">
    <property type="entry name" value="Gal_mutarotase_sf_dom"/>
</dbReference>
<feature type="active site" evidence="5">
    <location>
        <position position="271"/>
    </location>
</feature>